<evidence type="ECO:0000313" key="4">
    <source>
        <dbReference type="EMBL" id="CAG8587522.1"/>
    </source>
</evidence>
<keyword evidence="1" id="KW-0539">Nucleus</keyword>
<gene>
    <name evidence="4" type="ORF">DEBURN_LOCUS8882</name>
</gene>
<dbReference type="GO" id="GO:0003677">
    <property type="term" value="F:DNA binding"/>
    <property type="evidence" value="ECO:0007669"/>
    <property type="project" value="UniProtKB-UniRule"/>
</dbReference>
<feature type="DNA-binding region" description="HMG box" evidence="1">
    <location>
        <begin position="100"/>
        <end position="165"/>
    </location>
</feature>
<reference evidence="4" key="1">
    <citation type="submission" date="2021-06" db="EMBL/GenBank/DDBJ databases">
        <authorList>
            <person name="Kallberg Y."/>
            <person name="Tangrot J."/>
            <person name="Rosling A."/>
        </authorList>
    </citation>
    <scope>NUCLEOTIDE SEQUENCE</scope>
    <source>
        <strain evidence="4">AZ414A</strain>
    </source>
</reference>
<dbReference type="PROSITE" id="PS50118">
    <property type="entry name" value="HMG_BOX_2"/>
    <property type="match status" value="1"/>
</dbReference>
<feature type="compositionally biased region" description="Basic residues" evidence="2">
    <location>
        <begin position="18"/>
        <end position="30"/>
    </location>
</feature>
<dbReference type="Proteomes" id="UP000789706">
    <property type="component" value="Unassembled WGS sequence"/>
</dbReference>
<protein>
    <submittedName>
        <fullName evidence="4">166_t:CDS:1</fullName>
    </submittedName>
</protein>
<dbReference type="InterPro" id="IPR009071">
    <property type="entry name" value="HMG_box_dom"/>
</dbReference>
<dbReference type="OrthoDB" id="6247875at2759"/>
<dbReference type="Gene3D" id="1.10.30.10">
    <property type="entry name" value="High mobility group box domain"/>
    <property type="match status" value="1"/>
</dbReference>
<proteinExistence type="predicted"/>
<feature type="region of interest" description="Disordered" evidence="2">
    <location>
        <begin position="12"/>
        <end position="37"/>
    </location>
</feature>
<keyword evidence="1" id="KW-0238">DNA-binding</keyword>
<dbReference type="AlphaFoldDB" id="A0A9N9G7V8"/>
<evidence type="ECO:0000256" key="1">
    <source>
        <dbReference type="PROSITE-ProRule" id="PRU00267"/>
    </source>
</evidence>
<feature type="domain" description="HMG box" evidence="3">
    <location>
        <begin position="100"/>
        <end position="165"/>
    </location>
</feature>
<organism evidence="4 5">
    <name type="scientific">Diversispora eburnea</name>
    <dbReference type="NCBI Taxonomy" id="1213867"/>
    <lineage>
        <taxon>Eukaryota</taxon>
        <taxon>Fungi</taxon>
        <taxon>Fungi incertae sedis</taxon>
        <taxon>Mucoromycota</taxon>
        <taxon>Glomeromycotina</taxon>
        <taxon>Glomeromycetes</taxon>
        <taxon>Diversisporales</taxon>
        <taxon>Diversisporaceae</taxon>
        <taxon>Diversispora</taxon>
    </lineage>
</organism>
<comment type="caution">
    <text evidence="4">The sequence shown here is derived from an EMBL/GenBank/DDBJ whole genome shotgun (WGS) entry which is preliminary data.</text>
</comment>
<dbReference type="InterPro" id="IPR036910">
    <property type="entry name" value="HMG_box_dom_sf"/>
</dbReference>
<evidence type="ECO:0000313" key="5">
    <source>
        <dbReference type="Proteomes" id="UP000789706"/>
    </source>
</evidence>
<sequence length="165" mass="18885">IKKYPWEIITRPLQTSRKAPKSSNKAKRTPKQPSVDISISESVREANKISVGNQEYLIGLETLEVQTMVKAIIKEFADIKTTLTLRELWTPSAQTRAKGIPRPQNAFMLHRKDVSKEFCRARQPLSVCDSSIIASSRWNSYGGREKKFWTDLALVAKTLHSYMYQ</sequence>
<accession>A0A9N9G7V8</accession>
<name>A0A9N9G7V8_9GLOM</name>
<evidence type="ECO:0000259" key="3">
    <source>
        <dbReference type="PROSITE" id="PS50118"/>
    </source>
</evidence>
<feature type="non-terminal residue" evidence="4">
    <location>
        <position position="165"/>
    </location>
</feature>
<dbReference type="EMBL" id="CAJVPK010001458">
    <property type="protein sequence ID" value="CAG8587522.1"/>
    <property type="molecule type" value="Genomic_DNA"/>
</dbReference>
<keyword evidence="5" id="KW-1185">Reference proteome</keyword>
<evidence type="ECO:0000256" key="2">
    <source>
        <dbReference type="SAM" id="MobiDB-lite"/>
    </source>
</evidence>
<dbReference type="SUPFAM" id="SSF47095">
    <property type="entry name" value="HMG-box"/>
    <property type="match status" value="1"/>
</dbReference>
<dbReference type="GO" id="GO:0005634">
    <property type="term" value="C:nucleus"/>
    <property type="evidence" value="ECO:0007669"/>
    <property type="project" value="UniProtKB-UniRule"/>
</dbReference>